<evidence type="ECO:0000313" key="3">
    <source>
        <dbReference type="Proteomes" id="UP000468443"/>
    </source>
</evidence>
<evidence type="ECO:0008006" key="4">
    <source>
        <dbReference type="Google" id="ProtNLM"/>
    </source>
</evidence>
<keyword evidence="3" id="KW-1185">Reference proteome</keyword>
<sequence>MQPLFGMNPIFLFLAITGITFVFLGAILRKYPPKRINHLYGYRTKTSMQSQDRWDHAQVYSANEMIKQGAIMGVLGLSLAIITDMDEITSVVIFVLLLAMCCVALFLRTERSLRKKFK</sequence>
<feature type="transmembrane region" description="Helical" evidence="1">
    <location>
        <begin position="6"/>
        <end position="28"/>
    </location>
</feature>
<name>A0A6P0UCC4_9FLAO</name>
<reference evidence="2 3" key="1">
    <citation type="submission" date="2020-01" db="EMBL/GenBank/DDBJ databases">
        <title>Muriicola jejuensis KCTC 22299.</title>
        <authorList>
            <person name="Wang G."/>
        </authorList>
    </citation>
    <scope>NUCLEOTIDE SEQUENCE [LARGE SCALE GENOMIC DNA]</scope>
    <source>
        <strain evidence="2 3">KCTC 22299</strain>
    </source>
</reference>
<feature type="transmembrane region" description="Helical" evidence="1">
    <location>
        <begin position="88"/>
        <end position="107"/>
    </location>
</feature>
<protein>
    <recommendedName>
        <fullName evidence="4">SdpI family protein</fullName>
    </recommendedName>
</protein>
<dbReference type="EMBL" id="JAABOP010000002">
    <property type="protein sequence ID" value="NER10931.1"/>
    <property type="molecule type" value="Genomic_DNA"/>
</dbReference>
<dbReference type="Pfam" id="PF13630">
    <property type="entry name" value="SdpI"/>
    <property type="match status" value="1"/>
</dbReference>
<dbReference type="InterPro" id="IPR025962">
    <property type="entry name" value="SdpI/YhfL"/>
</dbReference>
<accession>A0A6P0UCC4</accession>
<keyword evidence="1" id="KW-0472">Membrane</keyword>
<gene>
    <name evidence="2" type="ORF">GWK09_10420</name>
</gene>
<keyword evidence="1" id="KW-1133">Transmembrane helix</keyword>
<evidence type="ECO:0000256" key="1">
    <source>
        <dbReference type="SAM" id="Phobius"/>
    </source>
</evidence>
<dbReference type="Proteomes" id="UP000468443">
    <property type="component" value="Unassembled WGS sequence"/>
</dbReference>
<organism evidence="2 3">
    <name type="scientific">Muriicola jejuensis</name>
    <dbReference type="NCBI Taxonomy" id="504488"/>
    <lineage>
        <taxon>Bacteria</taxon>
        <taxon>Pseudomonadati</taxon>
        <taxon>Bacteroidota</taxon>
        <taxon>Flavobacteriia</taxon>
        <taxon>Flavobacteriales</taxon>
        <taxon>Flavobacteriaceae</taxon>
        <taxon>Muriicola</taxon>
    </lineage>
</organism>
<dbReference type="AlphaFoldDB" id="A0A6P0UCC4"/>
<evidence type="ECO:0000313" key="2">
    <source>
        <dbReference type="EMBL" id="NER10931.1"/>
    </source>
</evidence>
<proteinExistence type="predicted"/>
<keyword evidence="1" id="KW-0812">Transmembrane</keyword>
<comment type="caution">
    <text evidence="2">The sequence shown here is derived from an EMBL/GenBank/DDBJ whole genome shotgun (WGS) entry which is preliminary data.</text>
</comment>
<feature type="transmembrane region" description="Helical" evidence="1">
    <location>
        <begin position="65"/>
        <end position="82"/>
    </location>
</feature>
<dbReference type="RefSeq" id="WP_163693331.1">
    <property type="nucleotide sequence ID" value="NZ_FXTW01000002.1"/>
</dbReference>